<name>A0A4Y2JYU0_ARAVE</name>
<accession>A0A4Y2JYU0</accession>
<sequence>MMKNYIQDEENHIFLAHSIKLLSCYSNIKSLQYAESISFWQTLAILSQDPLVCERELSAFHATSLVGYQHRTHQHGVRSGTGLLEFGGVGLPKFGVPYSGDLATPLTSY</sequence>
<keyword evidence="2" id="KW-1185">Reference proteome</keyword>
<reference evidence="1 2" key="1">
    <citation type="journal article" date="2019" name="Sci. Rep.">
        <title>Orb-weaving spider Araneus ventricosus genome elucidates the spidroin gene catalogue.</title>
        <authorList>
            <person name="Kono N."/>
            <person name="Nakamura H."/>
            <person name="Ohtoshi R."/>
            <person name="Moran D.A.P."/>
            <person name="Shinohara A."/>
            <person name="Yoshida Y."/>
            <person name="Fujiwara M."/>
            <person name="Mori M."/>
            <person name="Tomita M."/>
            <person name="Arakawa K."/>
        </authorList>
    </citation>
    <scope>NUCLEOTIDE SEQUENCE [LARGE SCALE GENOMIC DNA]</scope>
</reference>
<evidence type="ECO:0000313" key="2">
    <source>
        <dbReference type="Proteomes" id="UP000499080"/>
    </source>
</evidence>
<evidence type="ECO:0000313" key="1">
    <source>
        <dbReference type="EMBL" id="GBM94709.1"/>
    </source>
</evidence>
<dbReference type="EMBL" id="BGPR01003993">
    <property type="protein sequence ID" value="GBM94709.1"/>
    <property type="molecule type" value="Genomic_DNA"/>
</dbReference>
<organism evidence="1 2">
    <name type="scientific">Araneus ventricosus</name>
    <name type="common">Orbweaver spider</name>
    <name type="synonym">Epeira ventricosa</name>
    <dbReference type="NCBI Taxonomy" id="182803"/>
    <lineage>
        <taxon>Eukaryota</taxon>
        <taxon>Metazoa</taxon>
        <taxon>Ecdysozoa</taxon>
        <taxon>Arthropoda</taxon>
        <taxon>Chelicerata</taxon>
        <taxon>Arachnida</taxon>
        <taxon>Araneae</taxon>
        <taxon>Araneomorphae</taxon>
        <taxon>Entelegynae</taxon>
        <taxon>Araneoidea</taxon>
        <taxon>Araneidae</taxon>
        <taxon>Araneus</taxon>
    </lineage>
</organism>
<comment type="caution">
    <text evidence="1">The sequence shown here is derived from an EMBL/GenBank/DDBJ whole genome shotgun (WGS) entry which is preliminary data.</text>
</comment>
<protein>
    <submittedName>
        <fullName evidence="1">Uncharacterized protein</fullName>
    </submittedName>
</protein>
<dbReference type="Proteomes" id="UP000499080">
    <property type="component" value="Unassembled WGS sequence"/>
</dbReference>
<dbReference type="AlphaFoldDB" id="A0A4Y2JYU0"/>
<proteinExistence type="predicted"/>
<gene>
    <name evidence="1" type="ORF">AVEN_16719_1</name>
</gene>